<protein>
    <submittedName>
        <fullName evidence="3">Uncharacterized protein</fullName>
    </submittedName>
</protein>
<accession>A0A084QCQ0</accession>
<dbReference type="AlphaFoldDB" id="A0A084QCQ0"/>
<organism evidence="3 4">
    <name type="scientific">Stachybotrys chlorohalonatus (strain IBT 40285)</name>
    <dbReference type="NCBI Taxonomy" id="1283841"/>
    <lineage>
        <taxon>Eukaryota</taxon>
        <taxon>Fungi</taxon>
        <taxon>Dikarya</taxon>
        <taxon>Ascomycota</taxon>
        <taxon>Pezizomycotina</taxon>
        <taxon>Sordariomycetes</taxon>
        <taxon>Hypocreomycetidae</taxon>
        <taxon>Hypocreales</taxon>
        <taxon>Stachybotryaceae</taxon>
        <taxon>Stachybotrys</taxon>
    </lineage>
</organism>
<gene>
    <name evidence="3" type="ORF">S40285_09386</name>
</gene>
<comment type="similarity">
    <text evidence="1">Belongs to the short-chain dehydrogenases/reductases (SDR) family.</text>
</comment>
<keyword evidence="4" id="KW-1185">Reference proteome</keyword>
<proteinExistence type="inferred from homology"/>
<dbReference type="OMA" id="AHAKLFC"/>
<dbReference type="PANTHER" id="PTHR43669">
    <property type="entry name" value="5-KETO-D-GLUCONATE 5-REDUCTASE"/>
    <property type="match status" value="1"/>
</dbReference>
<dbReference type="GO" id="GO:0016491">
    <property type="term" value="F:oxidoreductase activity"/>
    <property type="evidence" value="ECO:0007669"/>
    <property type="project" value="UniProtKB-KW"/>
</dbReference>
<dbReference type="CDD" id="cd05233">
    <property type="entry name" value="SDR_c"/>
    <property type="match status" value="1"/>
</dbReference>
<name>A0A084QCQ0_STAC4</name>
<dbReference type="HOGENOM" id="CLU_103010_1_0_1"/>
<sequence length="226" mass="23935">MSTRVALVLGAGSNIGASIVKAFAAKNYKIATVSRSNKGDAASLSNLQIQSDFSDPELIAKVFTQVESELGVPNVVIYNAAAANAQDASNIFGLPVTDFARSLNINTVSLYAAAQATVSAWAKLPESASPTFIYTGNILNVSPIPTLLDLGSGKSASAHIIRSAAQIYKDKSFKFYYADERTPSGGPVYSNINGPAHANLYVSLAEGKSQQDWQQTFVNGVGYKKF</sequence>
<dbReference type="PANTHER" id="PTHR43669:SF4">
    <property type="entry name" value="SHORT-CHAIN DEHYDROGENASE"/>
    <property type="match status" value="1"/>
</dbReference>
<evidence type="ECO:0000313" key="3">
    <source>
        <dbReference type="EMBL" id="KFA61735.1"/>
    </source>
</evidence>
<dbReference type="InterPro" id="IPR002347">
    <property type="entry name" value="SDR_fam"/>
</dbReference>
<dbReference type="Proteomes" id="UP000028524">
    <property type="component" value="Unassembled WGS sequence"/>
</dbReference>
<dbReference type="InParanoid" id="A0A084QCQ0"/>
<dbReference type="Gene3D" id="3.40.50.720">
    <property type="entry name" value="NAD(P)-binding Rossmann-like Domain"/>
    <property type="match status" value="1"/>
</dbReference>
<keyword evidence="2" id="KW-0560">Oxidoreductase</keyword>
<reference evidence="3 4" key="1">
    <citation type="journal article" date="2014" name="BMC Genomics">
        <title>Comparative genome sequencing reveals chemotype-specific gene clusters in the toxigenic black mold Stachybotrys.</title>
        <authorList>
            <person name="Semeiks J."/>
            <person name="Borek D."/>
            <person name="Otwinowski Z."/>
            <person name="Grishin N.V."/>
        </authorList>
    </citation>
    <scope>NUCLEOTIDE SEQUENCE [LARGE SCALE GENOMIC DNA]</scope>
    <source>
        <strain evidence="3 4">IBT 40285</strain>
    </source>
</reference>
<dbReference type="SUPFAM" id="SSF51735">
    <property type="entry name" value="NAD(P)-binding Rossmann-fold domains"/>
    <property type="match status" value="1"/>
</dbReference>
<dbReference type="OrthoDB" id="5336600at2759"/>
<evidence type="ECO:0000256" key="2">
    <source>
        <dbReference type="ARBA" id="ARBA00023002"/>
    </source>
</evidence>
<dbReference type="EMBL" id="KL660837">
    <property type="protein sequence ID" value="KFA61735.1"/>
    <property type="molecule type" value="Genomic_DNA"/>
</dbReference>
<evidence type="ECO:0000256" key="1">
    <source>
        <dbReference type="ARBA" id="ARBA00006484"/>
    </source>
</evidence>
<dbReference type="STRING" id="1283841.A0A084QCQ0"/>
<evidence type="ECO:0000313" key="4">
    <source>
        <dbReference type="Proteomes" id="UP000028524"/>
    </source>
</evidence>
<dbReference type="Pfam" id="PF00106">
    <property type="entry name" value="adh_short"/>
    <property type="match status" value="1"/>
</dbReference>
<dbReference type="InterPro" id="IPR036291">
    <property type="entry name" value="NAD(P)-bd_dom_sf"/>
</dbReference>